<protein>
    <recommendedName>
        <fullName evidence="2">HEAT repeat domain-containing protein</fullName>
    </recommendedName>
</protein>
<dbReference type="AlphaFoldDB" id="A0A7C5PMY2"/>
<dbReference type="InterPro" id="IPR054701">
    <property type="entry name" value="DVU0298-like"/>
</dbReference>
<dbReference type="InterPro" id="IPR016024">
    <property type="entry name" value="ARM-type_fold"/>
</dbReference>
<accession>A0A7C5PMY2</accession>
<dbReference type="NCBIfam" id="NF045662">
    <property type="entry name" value="DVU0298_fam"/>
    <property type="match status" value="1"/>
</dbReference>
<dbReference type="SUPFAM" id="SSF48371">
    <property type="entry name" value="ARM repeat"/>
    <property type="match status" value="1"/>
</dbReference>
<proteinExistence type="predicted"/>
<reference evidence="1" key="1">
    <citation type="journal article" date="2020" name="mSystems">
        <title>Genome- and Community-Level Interaction Insights into Carbon Utilization and Element Cycling Functions of Hydrothermarchaeota in Hydrothermal Sediment.</title>
        <authorList>
            <person name="Zhou Z."/>
            <person name="Liu Y."/>
            <person name="Xu W."/>
            <person name="Pan J."/>
            <person name="Luo Z.H."/>
            <person name="Li M."/>
        </authorList>
    </citation>
    <scope>NUCLEOTIDE SEQUENCE [LARGE SCALE GENOMIC DNA]</scope>
    <source>
        <strain evidence="1">SpSt-1019</strain>
    </source>
</reference>
<evidence type="ECO:0008006" key="2">
    <source>
        <dbReference type="Google" id="ProtNLM"/>
    </source>
</evidence>
<comment type="caution">
    <text evidence="1">The sequence shown here is derived from an EMBL/GenBank/DDBJ whole genome shotgun (WGS) entry which is preliminary data.</text>
</comment>
<evidence type="ECO:0000313" key="1">
    <source>
        <dbReference type="EMBL" id="HHI66053.1"/>
    </source>
</evidence>
<sequence length="212" mass="24844">MEIILELLKNRNYEKIVLLCNKERRFWTFLKSRLYDPNLLIRYRTVEAIGLYMKDLWNKNNEDKVRVFIRTLLWSLNDESGGIGWSSAPAIAQIITHIPSLKDPYLSMAMNALDEELLKKPILWAIAKVGKRALEDVEFHKDNFLKAFSSRDKETIGYAIIASIETGFKESLEYILNFKSDSYNLDFLYFINGFFVKKNFQNLVDEAIKLLK</sequence>
<gene>
    <name evidence="1" type="ORF">ENL70_05860</name>
</gene>
<name>A0A7C5PMY2_9BACT</name>
<dbReference type="EMBL" id="DRUY01000194">
    <property type="protein sequence ID" value="HHI66053.1"/>
    <property type="molecule type" value="Genomic_DNA"/>
</dbReference>
<organism evidence="1">
    <name type="scientific">Thermodesulfobium narugense</name>
    <dbReference type="NCBI Taxonomy" id="184064"/>
    <lineage>
        <taxon>Bacteria</taxon>
        <taxon>Pseudomonadati</taxon>
        <taxon>Thermodesulfobiota</taxon>
        <taxon>Thermodesulfobiia</taxon>
        <taxon>Thermodesulfobiales</taxon>
        <taxon>Thermodesulfobiaceae</taxon>
        <taxon>Thermodesulfobium</taxon>
    </lineage>
</organism>